<dbReference type="AlphaFoldDB" id="A0A0A6RR79"/>
<dbReference type="GO" id="GO:0016757">
    <property type="term" value="F:glycosyltransferase activity"/>
    <property type="evidence" value="ECO:0007669"/>
    <property type="project" value="InterPro"/>
</dbReference>
<keyword evidence="4" id="KW-1185">Reference proteome</keyword>
<accession>A0A0A6RR79</accession>
<feature type="domain" description="Glycosyl transferase family 1" evidence="1">
    <location>
        <begin position="224"/>
        <end position="379"/>
    </location>
</feature>
<dbReference type="Pfam" id="PF13439">
    <property type="entry name" value="Glyco_transf_4"/>
    <property type="match status" value="1"/>
</dbReference>
<proteinExistence type="predicted"/>
<evidence type="ECO:0000313" key="4">
    <source>
        <dbReference type="Proteomes" id="UP000030428"/>
    </source>
</evidence>
<dbReference type="EMBL" id="JSZA02000012">
    <property type="protein sequence ID" value="KHD06381.1"/>
    <property type="molecule type" value="Genomic_DNA"/>
</dbReference>
<reference evidence="3 4" key="1">
    <citation type="journal article" date="2016" name="Front. Microbiol.">
        <title>Single-Cell (Meta-)Genomics of a Dimorphic Candidatus Thiomargarita nelsonii Reveals Genomic Plasticity.</title>
        <authorList>
            <person name="Flood B.E."/>
            <person name="Fliss P."/>
            <person name="Jones D.S."/>
            <person name="Dick G.J."/>
            <person name="Jain S."/>
            <person name="Kaster A.K."/>
            <person name="Winkel M."/>
            <person name="Mussmann M."/>
            <person name="Bailey J."/>
        </authorList>
    </citation>
    <scope>NUCLEOTIDE SEQUENCE [LARGE SCALE GENOMIC DNA]</scope>
    <source>
        <strain evidence="3">Hydrate Ridge</strain>
    </source>
</reference>
<sequence>MNILSINKFYWRKGGSEAVFFGEKELLEKYGHTVVPFSMKHPNNLSSSFSKYFVNEVDYNAAGLINKINNGSKIIFSFEARRKMEWLLQNYQPDVAHFHIFQHQISPSVLEPLKKRGIPIIFTLHDLKPICPVYTHYLRGGICEKCQGRKFYHCTLNKCTMNSRFKSLINTVEMYLHYLLGYYQNVDKYIAVSQFYKQQMVENGFASEKIVYLPNFINVEQYPLSNEDDGYVLYFGRLSEEKGIEILLNAAKHCPQVKFVIVGTGPQEEELKKAAQFLKNVSFTGFKSGSELIKLIAHSAFTVIPSQWYENCPMAILESFACGKPVLGARIGGIPELIDEPEDGFCFEPKNRSDLIEKINILYSLGKKKRLEMGQHGRAKIKQNFSPILHYEKLLDIYKLFPGLIAFT</sequence>
<dbReference type="SUPFAM" id="SSF53756">
    <property type="entry name" value="UDP-Glycosyltransferase/glycogen phosphorylase"/>
    <property type="match status" value="1"/>
</dbReference>
<dbReference type="Pfam" id="PF00534">
    <property type="entry name" value="Glycos_transf_1"/>
    <property type="match status" value="1"/>
</dbReference>
<name>A0A0A6RR79_9GAMM</name>
<dbReference type="PANTHER" id="PTHR45947">
    <property type="entry name" value="SULFOQUINOVOSYL TRANSFERASE SQD2"/>
    <property type="match status" value="1"/>
</dbReference>
<dbReference type="Proteomes" id="UP000030428">
    <property type="component" value="Unassembled WGS sequence"/>
</dbReference>
<comment type="caution">
    <text evidence="3">The sequence shown here is derived from an EMBL/GenBank/DDBJ whole genome shotgun (WGS) entry which is preliminary data.</text>
</comment>
<evidence type="ECO:0000259" key="2">
    <source>
        <dbReference type="Pfam" id="PF13439"/>
    </source>
</evidence>
<evidence type="ECO:0000259" key="1">
    <source>
        <dbReference type="Pfam" id="PF00534"/>
    </source>
</evidence>
<gene>
    <name evidence="3" type="ORF">PN36_04365</name>
</gene>
<dbReference type="CDD" id="cd03801">
    <property type="entry name" value="GT4_PimA-like"/>
    <property type="match status" value="1"/>
</dbReference>
<organism evidence="3 4">
    <name type="scientific">Candidatus Thiomargarita nelsonii</name>
    <dbReference type="NCBI Taxonomy" id="1003181"/>
    <lineage>
        <taxon>Bacteria</taxon>
        <taxon>Pseudomonadati</taxon>
        <taxon>Pseudomonadota</taxon>
        <taxon>Gammaproteobacteria</taxon>
        <taxon>Thiotrichales</taxon>
        <taxon>Thiotrichaceae</taxon>
        <taxon>Thiomargarita</taxon>
    </lineage>
</organism>
<dbReference type="InterPro" id="IPR028098">
    <property type="entry name" value="Glyco_trans_4-like_N"/>
</dbReference>
<dbReference type="InterPro" id="IPR001296">
    <property type="entry name" value="Glyco_trans_1"/>
</dbReference>
<protein>
    <submittedName>
        <fullName evidence="3">Uncharacterized protein</fullName>
    </submittedName>
</protein>
<feature type="domain" description="Glycosyltransferase subfamily 4-like N-terminal" evidence="2">
    <location>
        <begin position="14"/>
        <end position="220"/>
    </location>
</feature>
<dbReference type="Gene3D" id="3.40.50.2000">
    <property type="entry name" value="Glycogen Phosphorylase B"/>
    <property type="match status" value="2"/>
</dbReference>
<dbReference type="PANTHER" id="PTHR45947:SF13">
    <property type="entry name" value="TRANSFERASE"/>
    <property type="match status" value="1"/>
</dbReference>
<evidence type="ECO:0000313" key="3">
    <source>
        <dbReference type="EMBL" id="KHD06381.1"/>
    </source>
</evidence>
<dbReference type="InterPro" id="IPR050194">
    <property type="entry name" value="Glycosyltransferase_grp1"/>
</dbReference>